<evidence type="ECO:0000259" key="5">
    <source>
        <dbReference type="PROSITE" id="PS50850"/>
    </source>
</evidence>
<evidence type="ECO:0000256" key="3">
    <source>
        <dbReference type="SAM" id="MobiDB-lite"/>
    </source>
</evidence>
<gene>
    <name evidence="6" type="ORF">P8C59_001529</name>
</gene>
<feature type="transmembrane region" description="Helical" evidence="4">
    <location>
        <begin position="334"/>
        <end position="354"/>
    </location>
</feature>
<dbReference type="Proteomes" id="UP001217918">
    <property type="component" value="Unassembled WGS sequence"/>
</dbReference>
<keyword evidence="4" id="KW-0812">Transmembrane</keyword>
<keyword evidence="4" id="KW-1133">Transmembrane helix</keyword>
<comment type="caution">
    <text evidence="6">The sequence shown here is derived from an EMBL/GenBank/DDBJ whole genome shotgun (WGS) entry which is preliminary data.</text>
</comment>
<evidence type="ECO:0000313" key="7">
    <source>
        <dbReference type="Proteomes" id="UP001217918"/>
    </source>
</evidence>
<feature type="transmembrane region" description="Helical" evidence="4">
    <location>
        <begin position="301"/>
        <end position="322"/>
    </location>
</feature>
<accession>A0AAD9HYE5</accession>
<dbReference type="GO" id="GO:0022857">
    <property type="term" value="F:transmembrane transporter activity"/>
    <property type="evidence" value="ECO:0007669"/>
    <property type="project" value="InterPro"/>
</dbReference>
<feature type="transmembrane region" description="Helical" evidence="4">
    <location>
        <begin position="107"/>
        <end position="125"/>
    </location>
</feature>
<name>A0AAD9HYE5_9PEZI</name>
<dbReference type="SUPFAM" id="SSF103473">
    <property type="entry name" value="MFS general substrate transporter"/>
    <property type="match status" value="1"/>
</dbReference>
<feature type="transmembrane region" description="Helical" evidence="4">
    <location>
        <begin position="427"/>
        <end position="447"/>
    </location>
</feature>
<dbReference type="PANTHER" id="PTHR11360:SF230">
    <property type="entry name" value="MONOCARBOXYLATE TRANSPORTER, PUTATIVE (AFU_ORTHOLOGUE AFUA_2G12790)-RELATED"/>
    <property type="match status" value="1"/>
</dbReference>
<proteinExistence type="inferred from homology"/>
<keyword evidence="4" id="KW-0472">Membrane</keyword>
<feature type="transmembrane region" description="Helical" evidence="4">
    <location>
        <begin position="189"/>
        <end position="213"/>
    </location>
</feature>
<feature type="transmembrane region" description="Helical" evidence="4">
    <location>
        <begin position="74"/>
        <end position="95"/>
    </location>
</feature>
<keyword evidence="7" id="KW-1185">Reference proteome</keyword>
<dbReference type="PROSITE" id="PS50850">
    <property type="entry name" value="MFS"/>
    <property type="match status" value="1"/>
</dbReference>
<reference evidence="6" key="1">
    <citation type="journal article" date="2023" name="Mol. Plant Microbe Interact.">
        <title>Elucidating the Obligate Nature and Biological Capacity of an Invasive Fungal Corn Pathogen.</title>
        <authorList>
            <person name="MacCready J.S."/>
            <person name="Roggenkamp E.M."/>
            <person name="Gdanetz K."/>
            <person name="Chilvers M.I."/>
        </authorList>
    </citation>
    <scope>NUCLEOTIDE SEQUENCE</scope>
    <source>
        <strain evidence="6">PM02</strain>
    </source>
</reference>
<evidence type="ECO:0000256" key="1">
    <source>
        <dbReference type="ARBA" id="ARBA00004141"/>
    </source>
</evidence>
<dbReference type="InterPro" id="IPR011701">
    <property type="entry name" value="MFS"/>
</dbReference>
<dbReference type="EMBL" id="JAQQPM010000001">
    <property type="protein sequence ID" value="KAK2067823.1"/>
    <property type="molecule type" value="Genomic_DNA"/>
</dbReference>
<organism evidence="6 7">
    <name type="scientific">Phyllachora maydis</name>
    <dbReference type="NCBI Taxonomy" id="1825666"/>
    <lineage>
        <taxon>Eukaryota</taxon>
        <taxon>Fungi</taxon>
        <taxon>Dikarya</taxon>
        <taxon>Ascomycota</taxon>
        <taxon>Pezizomycotina</taxon>
        <taxon>Sordariomycetes</taxon>
        <taxon>Sordariomycetidae</taxon>
        <taxon>Phyllachorales</taxon>
        <taxon>Phyllachoraceae</taxon>
        <taxon>Phyllachora</taxon>
    </lineage>
</organism>
<feature type="transmembrane region" description="Helical" evidence="4">
    <location>
        <begin position="257"/>
        <end position="277"/>
    </location>
</feature>
<evidence type="ECO:0000256" key="2">
    <source>
        <dbReference type="ARBA" id="ARBA00006727"/>
    </source>
</evidence>
<feature type="transmembrane region" description="Helical" evidence="4">
    <location>
        <begin position="225"/>
        <end position="245"/>
    </location>
</feature>
<dbReference type="AlphaFoldDB" id="A0AAD9HYE5"/>
<feature type="transmembrane region" description="Helical" evidence="4">
    <location>
        <begin position="459"/>
        <end position="480"/>
    </location>
</feature>
<comment type="subcellular location">
    <subcellularLocation>
        <location evidence="1">Membrane</location>
        <topology evidence="1">Multi-pass membrane protein</topology>
    </subcellularLocation>
</comment>
<dbReference type="Gene3D" id="1.20.1250.20">
    <property type="entry name" value="MFS general substrate transporter like domains"/>
    <property type="match status" value="2"/>
</dbReference>
<dbReference type="Pfam" id="PF07690">
    <property type="entry name" value="MFS_1"/>
    <property type="match status" value="1"/>
</dbReference>
<dbReference type="InterPro" id="IPR050327">
    <property type="entry name" value="Proton-linked_MCT"/>
</dbReference>
<comment type="similarity">
    <text evidence="2">Belongs to the major facilitator superfamily. Monocarboxylate porter (TC 2.A.1.13) family.</text>
</comment>
<protein>
    <recommendedName>
        <fullName evidence="5">Major facilitator superfamily (MFS) profile domain-containing protein</fullName>
    </recommendedName>
</protein>
<evidence type="ECO:0000256" key="4">
    <source>
        <dbReference type="SAM" id="Phobius"/>
    </source>
</evidence>
<feature type="transmembrane region" description="Helical" evidence="4">
    <location>
        <begin position="366"/>
        <end position="385"/>
    </location>
</feature>
<sequence>MAPRKSCDPSSPADTFRASHLDRPPGHSCSSSTSSVVATVHRKDGSGTAESEPDLAPAHPEGGLGAWLSTAGSFLCMMAVYGTNNSVGVLQAYWVDHQLAAYAARDIAWISGVCNFMSLFLGLFVGPLFDRVGPRRLLPWGTALFVAGLAGLVALPDFASDYQQHHAHGAEAGRARAGKRDVAVPSAGLYAALLILWGFVMGGGGAVIGCVAVGSLAHWFERRRGTAMAVAFVGSSLGGVFFPMVFRPLLDSRGWRVTMVVLLVMATTLLMGGNVLIKGRLPGRRKKGPLLDLKCFRDGRFVWTSIAVSLFEFVLVAGFSNAPLWAIKKGFDQTVSANIVSLMSAGSGLGRIVAGPVSDHLGRYNTLIMLLVLSILVIFALWLPVTVDTVGLYYVSGFFLGCGTASVISVAPVCFGQLTTTENFGRLYGTGQLLMSVTALISVPISAEVLDRYGPTAMIILFGVDLVLCLFSFAMARWLIQERNWKWAFWI</sequence>
<dbReference type="GO" id="GO:0016020">
    <property type="term" value="C:membrane"/>
    <property type="evidence" value="ECO:0007669"/>
    <property type="project" value="UniProtKB-SubCell"/>
</dbReference>
<feature type="region of interest" description="Disordered" evidence="3">
    <location>
        <begin position="1"/>
        <end position="58"/>
    </location>
</feature>
<feature type="domain" description="Major facilitator superfamily (MFS) profile" evidence="5">
    <location>
        <begin position="260"/>
        <end position="491"/>
    </location>
</feature>
<feature type="transmembrane region" description="Helical" evidence="4">
    <location>
        <begin position="391"/>
        <end position="415"/>
    </location>
</feature>
<dbReference type="PANTHER" id="PTHR11360">
    <property type="entry name" value="MONOCARBOXYLATE TRANSPORTER"/>
    <property type="match status" value="1"/>
</dbReference>
<dbReference type="InterPro" id="IPR036259">
    <property type="entry name" value="MFS_trans_sf"/>
</dbReference>
<dbReference type="InterPro" id="IPR020846">
    <property type="entry name" value="MFS_dom"/>
</dbReference>
<feature type="transmembrane region" description="Helical" evidence="4">
    <location>
        <begin position="137"/>
        <end position="155"/>
    </location>
</feature>
<evidence type="ECO:0000313" key="6">
    <source>
        <dbReference type="EMBL" id="KAK2067823.1"/>
    </source>
</evidence>